<organism evidence="2 3">
    <name type="scientific">Perca flavescens</name>
    <name type="common">American yellow perch</name>
    <name type="synonym">Morone flavescens</name>
    <dbReference type="NCBI Taxonomy" id="8167"/>
    <lineage>
        <taxon>Eukaryota</taxon>
        <taxon>Metazoa</taxon>
        <taxon>Chordata</taxon>
        <taxon>Craniata</taxon>
        <taxon>Vertebrata</taxon>
        <taxon>Euteleostomi</taxon>
        <taxon>Actinopterygii</taxon>
        <taxon>Neopterygii</taxon>
        <taxon>Teleostei</taxon>
        <taxon>Neoteleostei</taxon>
        <taxon>Acanthomorphata</taxon>
        <taxon>Eupercaria</taxon>
        <taxon>Perciformes</taxon>
        <taxon>Percoidei</taxon>
        <taxon>Percidae</taxon>
        <taxon>Percinae</taxon>
        <taxon>Perca</taxon>
    </lineage>
</organism>
<proteinExistence type="predicted"/>
<evidence type="ECO:0000256" key="1">
    <source>
        <dbReference type="SAM" id="MobiDB-lite"/>
    </source>
</evidence>
<evidence type="ECO:0000313" key="2">
    <source>
        <dbReference type="EMBL" id="TDH05003.1"/>
    </source>
</evidence>
<gene>
    <name evidence="2" type="ORF">EPR50_G00139000</name>
</gene>
<comment type="caution">
    <text evidence="2">The sequence shown here is derived from an EMBL/GenBank/DDBJ whole genome shotgun (WGS) entry which is preliminary data.</text>
</comment>
<reference evidence="2 3" key="1">
    <citation type="submission" date="2019-01" db="EMBL/GenBank/DDBJ databases">
        <title>A chromosome-scale genome assembly of the yellow perch, Perca flavescens.</title>
        <authorList>
            <person name="Feron R."/>
            <person name="Morvezen R."/>
            <person name="Bestin A."/>
            <person name="Haffray P."/>
            <person name="Klopp C."/>
            <person name="Zahm M."/>
            <person name="Cabau C."/>
            <person name="Roques C."/>
            <person name="Donnadieu C."/>
            <person name="Bouchez O."/>
            <person name="Christie M."/>
            <person name="Larson W."/>
            <person name="Guiguen Y."/>
        </authorList>
    </citation>
    <scope>NUCLEOTIDE SEQUENCE [LARGE SCALE GENOMIC DNA]</scope>
    <source>
        <strain evidence="2">YP-PL-M2</strain>
        <tissue evidence="2">Blood</tissue>
    </source>
</reference>
<evidence type="ECO:0000313" key="3">
    <source>
        <dbReference type="Proteomes" id="UP000295070"/>
    </source>
</evidence>
<accession>A0A484CST4</accession>
<protein>
    <submittedName>
        <fullName evidence="2">Uncharacterized protein</fullName>
    </submittedName>
</protein>
<name>A0A484CST4_PERFV</name>
<keyword evidence="3" id="KW-1185">Reference proteome</keyword>
<dbReference type="Proteomes" id="UP000295070">
    <property type="component" value="Chromosome 13"/>
</dbReference>
<sequence length="211" mass="21867">MQQAILDNPPDSVVRKFSSIKVINTYISLLISYRQAQDKRVKPEISAGTMAHSIGNSKDIYVGTNKGKIGADNVINISGRTGSQPNTGNSCNTGGESGLNSASTASGNTGNATGEKSVNIGNTSNMTVGDNAGDIGAKNTCNVSRGDGVKISIGNMGNMVVGDNAGGIGVGNNCNVNSESWEGAPSETLIISDYCTRLELVHYRSKMNSLC</sequence>
<feature type="region of interest" description="Disordered" evidence="1">
    <location>
        <begin position="79"/>
        <end position="121"/>
    </location>
</feature>
<dbReference type="AlphaFoldDB" id="A0A484CST4"/>
<dbReference type="EMBL" id="SCKG01000013">
    <property type="protein sequence ID" value="TDH05003.1"/>
    <property type="molecule type" value="Genomic_DNA"/>
</dbReference>